<dbReference type="RefSeq" id="WP_066750625.1">
    <property type="nucleotide sequence ID" value="NZ_CP015199.1"/>
</dbReference>
<dbReference type="Proteomes" id="UP000077824">
    <property type="component" value="Chromosome"/>
</dbReference>
<dbReference type="EMBL" id="CP015199">
    <property type="protein sequence ID" value="ANF49367.1"/>
    <property type="molecule type" value="Genomic_DNA"/>
</dbReference>
<protein>
    <submittedName>
        <fullName evidence="1">Uncharacterized protein</fullName>
    </submittedName>
</protein>
<dbReference type="Gene3D" id="3.40.50.1110">
    <property type="entry name" value="SGNH hydrolase"/>
    <property type="match status" value="1"/>
</dbReference>
<proteinExistence type="predicted"/>
<dbReference type="AlphaFoldDB" id="A0A172XQR8"/>
<accession>A0A172XQR8</accession>
<reference evidence="1 2" key="1">
    <citation type="submission" date="2016-04" db="EMBL/GenBank/DDBJ databases">
        <title>Complete Genome Sequence of Chryseobacterium sp. IHBB 10212.</title>
        <authorList>
            <person name="Pal M."/>
            <person name="Swarnkar M.K."/>
            <person name="Kaushal K."/>
            <person name="Chhibber S."/>
            <person name="Singh A.K."/>
            <person name="Gulati A."/>
        </authorList>
    </citation>
    <scope>NUCLEOTIDE SEQUENCE [LARGE SCALE GENOMIC DNA]</scope>
    <source>
        <strain evidence="1 2">IHBB 10212</strain>
    </source>
</reference>
<evidence type="ECO:0000313" key="2">
    <source>
        <dbReference type="Proteomes" id="UP000077824"/>
    </source>
</evidence>
<dbReference type="OrthoDB" id="7443339at2"/>
<dbReference type="SUPFAM" id="SSF52266">
    <property type="entry name" value="SGNH hydrolase"/>
    <property type="match status" value="1"/>
</dbReference>
<dbReference type="KEGG" id="chh:A0O34_01815"/>
<dbReference type="STRING" id="1685010.A0O34_01815"/>
<evidence type="ECO:0000313" key="1">
    <source>
        <dbReference type="EMBL" id="ANF49367.1"/>
    </source>
</evidence>
<sequence>MKNILLIVAILNTIYCKSQKKSDEINVLFIGNSLTYFHDMPQTVQKMVNETDPNIKIEQSTFPGQSLSGHLSEIITSRTENGINTRKKEVGEITETEKKIKEKKWDVIILQTGTVDILIPENRELKVNKAIDDIKNLASNPECKFIFFNAWASKSEYPQQYCYPNYFIDESIKKDKCCSTVFKSLEDEMKAINESSQLVAKENNLIKSDNGTKFFEVLTKHPEIELYEDEIHPNKYGSFLNACVFYQILTGKKASNLKYNGDIDIKTAEILKRAAE</sequence>
<keyword evidence="2" id="KW-1185">Reference proteome</keyword>
<organism evidence="1 2">
    <name type="scientific">Chryseobacterium glaciei</name>
    <dbReference type="NCBI Taxonomy" id="1685010"/>
    <lineage>
        <taxon>Bacteria</taxon>
        <taxon>Pseudomonadati</taxon>
        <taxon>Bacteroidota</taxon>
        <taxon>Flavobacteriia</taxon>
        <taxon>Flavobacteriales</taxon>
        <taxon>Weeksellaceae</taxon>
        <taxon>Chryseobacterium group</taxon>
        <taxon>Chryseobacterium</taxon>
    </lineage>
</organism>
<gene>
    <name evidence="1" type="ORF">A0O34_01815</name>
</gene>
<dbReference type="InterPro" id="IPR036514">
    <property type="entry name" value="SGNH_hydro_sf"/>
</dbReference>
<dbReference type="GO" id="GO:0016788">
    <property type="term" value="F:hydrolase activity, acting on ester bonds"/>
    <property type="evidence" value="ECO:0007669"/>
    <property type="project" value="UniProtKB-ARBA"/>
</dbReference>
<name>A0A172XQR8_9FLAO</name>